<organism evidence="4 5">
    <name type="scientific">Pseudonocardia hispaniensis</name>
    <dbReference type="NCBI Taxonomy" id="904933"/>
    <lineage>
        <taxon>Bacteria</taxon>
        <taxon>Bacillati</taxon>
        <taxon>Actinomycetota</taxon>
        <taxon>Actinomycetes</taxon>
        <taxon>Pseudonocardiales</taxon>
        <taxon>Pseudonocardiaceae</taxon>
        <taxon>Pseudonocardia</taxon>
    </lineage>
</organism>
<dbReference type="Gene3D" id="3.40.50.720">
    <property type="entry name" value="NAD(P)-binding Rossmann-like Domain"/>
    <property type="match status" value="1"/>
</dbReference>
<dbReference type="InterPro" id="IPR020904">
    <property type="entry name" value="Sc_DH/Rdtase_CS"/>
</dbReference>
<protein>
    <submittedName>
        <fullName evidence="4">SDR family NAD(P)-dependent oxidoreductase</fullName>
        <ecNumber evidence="4">1.-.-.-</ecNumber>
    </submittedName>
</protein>
<dbReference type="PRINTS" id="PR00081">
    <property type="entry name" value="GDHRDH"/>
</dbReference>
<sequence length="279" mass="28537">MRARSARPGPAGSGRSAVVTGAARGIGEAIATELVRLGYRVLVTDVDGAAAAATARRIGAVAGLRHDVTEEAAHAAVAEQARTHAPLGVWVNNAGVGHDGTLAELSSDAVRSLVEVNLLGVVWGLRAATTALREQAAGGVRGGDIVIIASLSALGPVPGLSLYAATKAAVLSLAGSLHSELRRDGIRVHAVCPDGVDTALLRGMAEDGQARALVRSGTLLTPGEVAHAVSGLLGSRRVYRTLPAWRGALMRTAALAPGPTMRLEPVLRAIGGRRARSRR</sequence>
<keyword evidence="5" id="KW-1185">Reference proteome</keyword>
<dbReference type="InterPro" id="IPR036291">
    <property type="entry name" value="NAD(P)-bd_dom_sf"/>
</dbReference>
<dbReference type="PRINTS" id="PR00080">
    <property type="entry name" value="SDRFAMILY"/>
</dbReference>
<dbReference type="Proteomes" id="UP001596302">
    <property type="component" value="Unassembled WGS sequence"/>
</dbReference>
<dbReference type="PANTHER" id="PTHR43669">
    <property type="entry name" value="5-KETO-D-GLUCONATE 5-REDUCTASE"/>
    <property type="match status" value="1"/>
</dbReference>
<name>A0ABW1J0W9_9PSEU</name>
<evidence type="ECO:0000313" key="4">
    <source>
        <dbReference type="EMBL" id="MFC5994433.1"/>
    </source>
</evidence>
<dbReference type="PROSITE" id="PS00061">
    <property type="entry name" value="ADH_SHORT"/>
    <property type="match status" value="1"/>
</dbReference>
<dbReference type="InterPro" id="IPR002347">
    <property type="entry name" value="SDR_fam"/>
</dbReference>
<evidence type="ECO:0000256" key="3">
    <source>
        <dbReference type="RuleBase" id="RU000363"/>
    </source>
</evidence>
<gene>
    <name evidence="4" type="ORF">ACFQE5_09445</name>
</gene>
<evidence type="ECO:0000256" key="2">
    <source>
        <dbReference type="ARBA" id="ARBA00023002"/>
    </source>
</evidence>
<accession>A0ABW1J0W9</accession>
<comment type="caution">
    <text evidence="4">The sequence shown here is derived from an EMBL/GenBank/DDBJ whole genome shotgun (WGS) entry which is preliminary data.</text>
</comment>
<dbReference type="EC" id="1.-.-.-" evidence="4"/>
<evidence type="ECO:0000256" key="1">
    <source>
        <dbReference type="ARBA" id="ARBA00006484"/>
    </source>
</evidence>
<dbReference type="PANTHER" id="PTHR43669:SF3">
    <property type="entry name" value="ALCOHOL DEHYDROGENASE, PUTATIVE (AFU_ORTHOLOGUE AFUA_3G03445)-RELATED"/>
    <property type="match status" value="1"/>
</dbReference>
<dbReference type="EMBL" id="JBHSQW010000020">
    <property type="protein sequence ID" value="MFC5994433.1"/>
    <property type="molecule type" value="Genomic_DNA"/>
</dbReference>
<dbReference type="SUPFAM" id="SSF51735">
    <property type="entry name" value="NAD(P)-binding Rossmann-fold domains"/>
    <property type="match status" value="1"/>
</dbReference>
<dbReference type="GO" id="GO:0016491">
    <property type="term" value="F:oxidoreductase activity"/>
    <property type="evidence" value="ECO:0007669"/>
    <property type="project" value="UniProtKB-KW"/>
</dbReference>
<evidence type="ECO:0000313" key="5">
    <source>
        <dbReference type="Proteomes" id="UP001596302"/>
    </source>
</evidence>
<proteinExistence type="inferred from homology"/>
<keyword evidence="2 4" id="KW-0560">Oxidoreductase</keyword>
<dbReference type="CDD" id="cd05233">
    <property type="entry name" value="SDR_c"/>
    <property type="match status" value="1"/>
</dbReference>
<comment type="similarity">
    <text evidence="1 3">Belongs to the short-chain dehydrogenases/reductases (SDR) family.</text>
</comment>
<reference evidence="5" key="1">
    <citation type="journal article" date="2019" name="Int. J. Syst. Evol. Microbiol.">
        <title>The Global Catalogue of Microorganisms (GCM) 10K type strain sequencing project: providing services to taxonomists for standard genome sequencing and annotation.</title>
        <authorList>
            <consortium name="The Broad Institute Genomics Platform"/>
            <consortium name="The Broad Institute Genome Sequencing Center for Infectious Disease"/>
            <person name="Wu L."/>
            <person name="Ma J."/>
        </authorList>
    </citation>
    <scope>NUCLEOTIDE SEQUENCE [LARGE SCALE GENOMIC DNA]</scope>
    <source>
        <strain evidence="5">CCM 8391</strain>
    </source>
</reference>
<dbReference type="Pfam" id="PF00106">
    <property type="entry name" value="adh_short"/>
    <property type="match status" value="1"/>
</dbReference>
<dbReference type="RefSeq" id="WP_379584466.1">
    <property type="nucleotide sequence ID" value="NZ_JBHSQW010000020.1"/>
</dbReference>